<reference evidence="9 10" key="1">
    <citation type="submission" date="2017-04" db="EMBL/GenBank/DDBJ databases">
        <authorList>
            <person name="Afonso C.L."/>
            <person name="Miller P.J."/>
            <person name="Scott M.A."/>
            <person name="Spackman E."/>
            <person name="Goraichik I."/>
            <person name="Dimitrov K.M."/>
            <person name="Suarez D.L."/>
            <person name="Swayne D.E."/>
        </authorList>
    </citation>
    <scope>NUCLEOTIDE SEQUENCE [LARGE SCALE GENOMIC DNA]</scope>
    <source>
        <strain evidence="9 10">DSM 3385</strain>
    </source>
</reference>
<dbReference type="Proteomes" id="UP000192418">
    <property type="component" value="Unassembled WGS sequence"/>
</dbReference>
<dbReference type="NCBIfam" id="TIGR00786">
    <property type="entry name" value="dctM"/>
    <property type="match status" value="1"/>
</dbReference>
<keyword evidence="10" id="KW-1185">Reference proteome</keyword>
<protein>
    <submittedName>
        <fullName evidence="9">TRAP transporter, DctM subunit</fullName>
    </submittedName>
</protein>
<name>A0A1W2EGS6_9BACT</name>
<dbReference type="RefSeq" id="WP_212638020.1">
    <property type="nucleotide sequence ID" value="NZ_FWXY01000031.1"/>
</dbReference>
<organism evidence="9 10">
    <name type="scientific">Desulfocicer vacuolatum DSM 3385</name>
    <dbReference type="NCBI Taxonomy" id="1121400"/>
    <lineage>
        <taxon>Bacteria</taxon>
        <taxon>Pseudomonadati</taxon>
        <taxon>Thermodesulfobacteriota</taxon>
        <taxon>Desulfobacteria</taxon>
        <taxon>Desulfobacterales</taxon>
        <taxon>Desulfobacteraceae</taxon>
        <taxon>Desulfocicer</taxon>
    </lineage>
</organism>
<proteinExistence type="predicted"/>
<evidence type="ECO:0000256" key="3">
    <source>
        <dbReference type="ARBA" id="ARBA00022519"/>
    </source>
</evidence>
<dbReference type="Pfam" id="PF06808">
    <property type="entry name" value="DctM"/>
    <property type="match status" value="1"/>
</dbReference>
<dbReference type="InterPro" id="IPR010656">
    <property type="entry name" value="DctM"/>
</dbReference>
<keyword evidence="2" id="KW-1003">Cell membrane</keyword>
<sequence>MNSTINTTCADVLPARAPDTASPDNASDNFSLKILGIMILGYLGLMVYFHAMGYFTPEHKYAITFFMFTSMLLLMATGLPIAFALSTIAIVTALIWQPTLVNMLLFQFKAFTLESGKTLIAIPLFIFMGFILHNSEIAKNLFDAVYLWAGGLRGGLGMGTIIICAIMAAMIGVSSAATLSMGIIAVPAMLARNYDKQLATGMVQAGGALGFLIPPSMMMIMYAFVAQESPGRLFAAGVVPGIMLASMYILYIAVRAYLNPELAPALPPEQRGSTREKIAAIRFLILPGLLIFSVLGCIFTGVTSPTEAAAVGAVGAMICAAVRGKMTRKTFWDSAIRTLNLSGFNAFIIFGAITFSAVYSGLGASAMIRDTITGLEVNPWVILILMQLSFFLLGMFLDDIAILFLCMPIYVPIIKALGFDPVWFAILYVVNMQMAYITPPYGLNLFYMKAVAPKEISLGDIYRSIVPFLGLQFVGLVVLVAFPEITLWLPGLLFDYLQMKMNPDMLFGRIDVILEYPSLIKVLIANPDLLFDSGNFVNIFAKADVVDLLSTSKAFTSHVFNSARFLDMLHTDSWLLQIPEIADFVSHAKGFLQQNPDIMEMLPK</sequence>
<evidence type="ECO:0000259" key="8">
    <source>
        <dbReference type="Pfam" id="PF06808"/>
    </source>
</evidence>
<dbReference type="AlphaFoldDB" id="A0A1W2EGS6"/>
<feature type="transmembrane region" description="Helical" evidence="7">
    <location>
        <begin position="344"/>
        <end position="368"/>
    </location>
</feature>
<dbReference type="GO" id="GO:0022857">
    <property type="term" value="F:transmembrane transporter activity"/>
    <property type="evidence" value="ECO:0007669"/>
    <property type="project" value="TreeGrafter"/>
</dbReference>
<evidence type="ECO:0000313" key="9">
    <source>
        <dbReference type="EMBL" id="SMD08930.1"/>
    </source>
</evidence>
<evidence type="ECO:0000256" key="5">
    <source>
        <dbReference type="ARBA" id="ARBA00022989"/>
    </source>
</evidence>
<feature type="transmembrane region" description="Helical" evidence="7">
    <location>
        <begin position="198"/>
        <end position="225"/>
    </location>
</feature>
<gene>
    <name evidence="9" type="ORF">SAMN02746065_13129</name>
</gene>
<feature type="transmembrane region" description="Helical" evidence="7">
    <location>
        <begin position="380"/>
        <end position="405"/>
    </location>
</feature>
<feature type="transmembrane region" description="Helical" evidence="7">
    <location>
        <begin position="155"/>
        <end position="186"/>
    </location>
</feature>
<feature type="transmembrane region" description="Helical" evidence="7">
    <location>
        <begin position="61"/>
        <end position="82"/>
    </location>
</feature>
<evidence type="ECO:0000256" key="2">
    <source>
        <dbReference type="ARBA" id="ARBA00022475"/>
    </source>
</evidence>
<accession>A0A1W2EGS6</accession>
<dbReference type="PANTHER" id="PTHR33362:SF7">
    <property type="entry name" value="SLL1103 PROTEIN"/>
    <property type="match status" value="1"/>
</dbReference>
<dbReference type="STRING" id="1121400.SAMN02746065_13129"/>
<keyword evidence="5 7" id="KW-1133">Transmembrane helix</keyword>
<dbReference type="InterPro" id="IPR004681">
    <property type="entry name" value="TRAP_DctM"/>
</dbReference>
<comment type="subcellular location">
    <subcellularLocation>
        <location evidence="1">Cell inner membrane</location>
        <topology evidence="1">Multi-pass membrane protein</topology>
    </subcellularLocation>
</comment>
<dbReference type="GO" id="GO:0005886">
    <property type="term" value="C:plasma membrane"/>
    <property type="evidence" value="ECO:0007669"/>
    <property type="project" value="UniProtKB-SubCell"/>
</dbReference>
<keyword evidence="4 7" id="KW-0812">Transmembrane</keyword>
<dbReference type="PANTHER" id="PTHR33362">
    <property type="entry name" value="SIALIC ACID TRAP TRANSPORTER PERMEASE PROTEIN SIAT-RELATED"/>
    <property type="match status" value="1"/>
</dbReference>
<evidence type="ECO:0000256" key="1">
    <source>
        <dbReference type="ARBA" id="ARBA00004429"/>
    </source>
</evidence>
<keyword evidence="3" id="KW-0997">Cell inner membrane</keyword>
<evidence type="ECO:0000256" key="4">
    <source>
        <dbReference type="ARBA" id="ARBA00022692"/>
    </source>
</evidence>
<evidence type="ECO:0000313" key="10">
    <source>
        <dbReference type="Proteomes" id="UP000192418"/>
    </source>
</evidence>
<evidence type="ECO:0000256" key="6">
    <source>
        <dbReference type="ARBA" id="ARBA00023136"/>
    </source>
</evidence>
<keyword evidence="6 7" id="KW-0472">Membrane</keyword>
<feature type="transmembrane region" description="Helical" evidence="7">
    <location>
        <begin position="308"/>
        <end position="324"/>
    </location>
</feature>
<feature type="transmembrane region" description="Helical" evidence="7">
    <location>
        <begin position="118"/>
        <end position="135"/>
    </location>
</feature>
<feature type="transmembrane region" description="Helical" evidence="7">
    <location>
        <begin position="279"/>
        <end position="302"/>
    </location>
</feature>
<feature type="domain" description="TRAP C4-dicarboxylate transport system permease DctM subunit" evidence="8">
    <location>
        <begin position="69"/>
        <end position="485"/>
    </location>
</feature>
<feature type="transmembrane region" description="Helical" evidence="7">
    <location>
        <begin position="237"/>
        <end position="258"/>
    </location>
</feature>
<dbReference type="EMBL" id="FWXY01000031">
    <property type="protein sequence ID" value="SMD08930.1"/>
    <property type="molecule type" value="Genomic_DNA"/>
</dbReference>
<evidence type="ECO:0000256" key="7">
    <source>
        <dbReference type="SAM" id="Phobius"/>
    </source>
</evidence>
<feature type="transmembrane region" description="Helical" evidence="7">
    <location>
        <begin position="30"/>
        <end position="49"/>
    </location>
</feature>
<feature type="transmembrane region" description="Helical" evidence="7">
    <location>
        <begin position="417"/>
        <end position="438"/>
    </location>
</feature>
<feature type="transmembrane region" description="Helical" evidence="7">
    <location>
        <begin position="473"/>
        <end position="497"/>
    </location>
</feature>